<proteinExistence type="predicted"/>
<evidence type="ECO:0000313" key="2">
    <source>
        <dbReference type="EMBL" id="CAD7242715.1"/>
    </source>
</evidence>
<feature type="compositionally biased region" description="Polar residues" evidence="1">
    <location>
        <begin position="20"/>
        <end position="33"/>
    </location>
</feature>
<dbReference type="AlphaFoldDB" id="A0A7R8X4P9"/>
<organism evidence="2">
    <name type="scientific">Darwinula stevensoni</name>
    <dbReference type="NCBI Taxonomy" id="69355"/>
    <lineage>
        <taxon>Eukaryota</taxon>
        <taxon>Metazoa</taxon>
        <taxon>Ecdysozoa</taxon>
        <taxon>Arthropoda</taxon>
        <taxon>Crustacea</taxon>
        <taxon>Oligostraca</taxon>
        <taxon>Ostracoda</taxon>
        <taxon>Podocopa</taxon>
        <taxon>Podocopida</taxon>
        <taxon>Darwinulocopina</taxon>
        <taxon>Darwinuloidea</taxon>
        <taxon>Darwinulidae</taxon>
        <taxon>Darwinula</taxon>
    </lineage>
</organism>
<accession>A0A7R8X4P9</accession>
<evidence type="ECO:0000313" key="3">
    <source>
        <dbReference type="Proteomes" id="UP000677054"/>
    </source>
</evidence>
<protein>
    <submittedName>
        <fullName evidence="2">Uncharacterized protein</fullName>
    </submittedName>
</protein>
<keyword evidence="3" id="KW-1185">Reference proteome</keyword>
<reference evidence="2" key="1">
    <citation type="submission" date="2020-11" db="EMBL/GenBank/DDBJ databases">
        <authorList>
            <person name="Tran Van P."/>
        </authorList>
    </citation>
    <scope>NUCLEOTIDE SEQUENCE</scope>
</reference>
<gene>
    <name evidence="2" type="ORF">DSTB1V02_LOCUS2667</name>
</gene>
<dbReference type="Proteomes" id="UP000677054">
    <property type="component" value="Unassembled WGS sequence"/>
</dbReference>
<dbReference type="EMBL" id="LR899824">
    <property type="protein sequence ID" value="CAD7242715.1"/>
    <property type="molecule type" value="Genomic_DNA"/>
</dbReference>
<sequence length="221" mass="24270">MKTDSRTEIRERHGGESERTGTATGSASTNFLATNPGHGNLHRTRDLLDMVMGTHYNTPNFEGSPTTPILSQPSQPPSVPVGVRPLTSSNVGGPASIRPLPSTRLPSYGTGSGYLLNVVNQIQSNPNSYLGPSRGPYYTTVRPPTELDLDFLRTQGLPPANSPIFNQAIPFHVTPRPYFSPNYSGRVEGEPTYDGSAWIPVRNFPQPGRIDPRHPYRPYFR</sequence>
<evidence type="ECO:0000256" key="1">
    <source>
        <dbReference type="SAM" id="MobiDB-lite"/>
    </source>
</evidence>
<feature type="region of interest" description="Disordered" evidence="1">
    <location>
        <begin position="1"/>
        <end position="40"/>
    </location>
</feature>
<dbReference type="EMBL" id="CAJPEV010000307">
    <property type="protein sequence ID" value="CAG0883764.1"/>
    <property type="molecule type" value="Genomic_DNA"/>
</dbReference>
<feature type="compositionally biased region" description="Basic and acidic residues" evidence="1">
    <location>
        <begin position="1"/>
        <end position="19"/>
    </location>
</feature>
<name>A0A7R8X4P9_9CRUS</name>